<dbReference type="SUPFAM" id="SSF88659">
    <property type="entry name" value="Sigma3 and sigma4 domains of RNA polymerase sigma factors"/>
    <property type="match status" value="1"/>
</dbReference>
<dbReference type="PANTHER" id="PTHR43133:SF62">
    <property type="entry name" value="RNA POLYMERASE SIGMA FACTOR SIGZ"/>
    <property type="match status" value="1"/>
</dbReference>
<dbReference type="NCBIfam" id="TIGR02937">
    <property type="entry name" value="sigma70-ECF"/>
    <property type="match status" value="1"/>
</dbReference>
<evidence type="ECO:0000313" key="7">
    <source>
        <dbReference type="EMBL" id="CAA9578318.1"/>
    </source>
</evidence>
<dbReference type="GO" id="GO:0016987">
    <property type="term" value="F:sigma factor activity"/>
    <property type="evidence" value="ECO:0007669"/>
    <property type="project" value="UniProtKB-KW"/>
</dbReference>
<evidence type="ECO:0000256" key="3">
    <source>
        <dbReference type="ARBA" id="ARBA00023082"/>
    </source>
</evidence>
<comment type="similarity">
    <text evidence="1">Belongs to the sigma-70 factor family. ECF subfamily.</text>
</comment>
<dbReference type="InterPro" id="IPR013249">
    <property type="entry name" value="RNA_pol_sigma70_r4_t2"/>
</dbReference>
<organism evidence="7">
    <name type="scientific">uncultured Thermomicrobiales bacterium</name>
    <dbReference type="NCBI Taxonomy" id="1645740"/>
    <lineage>
        <taxon>Bacteria</taxon>
        <taxon>Pseudomonadati</taxon>
        <taxon>Thermomicrobiota</taxon>
        <taxon>Thermomicrobia</taxon>
        <taxon>Thermomicrobiales</taxon>
        <taxon>environmental samples</taxon>
    </lineage>
</organism>
<accession>A0A6J4VHA1</accession>
<dbReference type="Pfam" id="PF04542">
    <property type="entry name" value="Sigma70_r2"/>
    <property type="match status" value="1"/>
</dbReference>
<evidence type="ECO:0000256" key="2">
    <source>
        <dbReference type="ARBA" id="ARBA00023015"/>
    </source>
</evidence>
<feature type="domain" description="RNA polymerase sigma factor 70 region 4 type 2" evidence="6">
    <location>
        <begin position="125"/>
        <end position="177"/>
    </location>
</feature>
<dbReference type="GO" id="GO:0003677">
    <property type="term" value="F:DNA binding"/>
    <property type="evidence" value="ECO:0007669"/>
    <property type="project" value="InterPro"/>
</dbReference>
<dbReference type="InterPro" id="IPR014284">
    <property type="entry name" value="RNA_pol_sigma-70_dom"/>
</dbReference>
<dbReference type="GO" id="GO:0006352">
    <property type="term" value="P:DNA-templated transcription initiation"/>
    <property type="evidence" value="ECO:0007669"/>
    <property type="project" value="InterPro"/>
</dbReference>
<gene>
    <name evidence="7" type="ORF">AVDCRST_MAG59-4451</name>
</gene>
<dbReference type="Gene3D" id="1.10.1740.10">
    <property type="match status" value="1"/>
</dbReference>
<dbReference type="InterPro" id="IPR039425">
    <property type="entry name" value="RNA_pol_sigma-70-like"/>
</dbReference>
<sequence length="189" mass="20639">MAESVDDLQLIEAVVRQDPAALMALYDRHGRLAFALAYRILGDPGAAEEAVQDAFMLVWRRAATFDPTRGSGARAWLTTIVHHRAIDLLRKRSGRVTSQTPLDEAEAALASPEPWGEVAARLDRDRVRAAVSALPDDQQKAIELAYFDGLTHREIADRTGMPLGTVKGRVRLGLRKLHGLLAESPGPAT</sequence>
<dbReference type="InterPro" id="IPR036388">
    <property type="entry name" value="WH-like_DNA-bd_sf"/>
</dbReference>
<proteinExistence type="inferred from homology"/>
<name>A0A6J4VHA1_9BACT</name>
<feature type="domain" description="RNA polymerase sigma-70 region 2" evidence="5">
    <location>
        <begin position="25"/>
        <end position="93"/>
    </location>
</feature>
<reference evidence="7" key="1">
    <citation type="submission" date="2020-02" db="EMBL/GenBank/DDBJ databases">
        <authorList>
            <person name="Meier V. D."/>
        </authorList>
    </citation>
    <scope>NUCLEOTIDE SEQUENCE</scope>
    <source>
        <strain evidence="7">AVDCRST_MAG59</strain>
    </source>
</reference>
<evidence type="ECO:0000259" key="5">
    <source>
        <dbReference type="Pfam" id="PF04542"/>
    </source>
</evidence>
<dbReference type="Gene3D" id="1.10.10.10">
    <property type="entry name" value="Winged helix-like DNA-binding domain superfamily/Winged helix DNA-binding domain"/>
    <property type="match status" value="1"/>
</dbReference>
<dbReference type="AlphaFoldDB" id="A0A6J4VHA1"/>
<dbReference type="InterPro" id="IPR007627">
    <property type="entry name" value="RNA_pol_sigma70_r2"/>
</dbReference>
<dbReference type="InterPro" id="IPR013325">
    <property type="entry name" value="RNA_pol_sigma_r2"/>
</dbReference>
<evidence type="ECO:0000256" key="1">
    <source>
        <dbReference type="ARBA" id="ARBA00010641"/>
    </source>
</evidence>
<dbReference type="SUPFAM" id="SSF88946">
    <property type="entry name" value="Sigma2 domain of RNA polymerase sigma factors"/>
    <property type="match status" value="1"/>
</dbReference>
<keyword evidence="2" id="KW-0805">Transcription regulation</keyword>
<dbReference type="CDD" id="cd06171">
    <property type="entry name" value="Sigma70_r4"/>
    <property type="match status" value="1"/>
</dbReference>
<dbReference type="EMBL" id="CADCWF010000320">
    <property type="protein sequence ID" value="CAA9578318.1"/>
    <property type="molecule type" value="Genomic_DNA"/>
</dbReference>
<protein>
    <submittedName>
        <fullName evidence="7">RNA polymerase sigma-70 factor</fullName>
    </submittedName>
</protein>
<dbReference type="PANTHER" id="PTHR43133">
    <property type="entry name" value="RNA POLYMERASE ECF-TYPE SIGMA FACTO"/>
    <property type="match status" value="1"/>
</dbReference>
<evidence type="ECO:0000259" key="6">
    <source>
        <dbReference type="Pfam" id="PF08281"/>
    </source>
</evidence>
<dbReference type="InterPro" id="IPR013324">
    <property type="entry name" value="RNA_pol_sigma_r3/r4-like"/>
</dbReference>
<keyword evidence="3" id="KW-0731">Sigma factor</keyword>
<keyword evidence="4" id="KW-0804">Transcription</keyword>
<dbReference type="Pfam" id="PF08281">
    <property type="entry name" value="Sigma70_r4_2"/>
    <property type="match status" value="1"/>
</dbReference>
<evidence type="ECO:0000256" key="4">
    <source>
        <dbReference type="ARBA" id="ARBA00023163"/>
    </source>
</evidence>